<dbReference type="Pfam" id="PF00440">
    <property type="entry name" value="TetR_N"/>
    <property type="match status" value="1"/>
</dbReference>
<evidence type="ECO:0000256" key="4">
    <source>
        <dbReference type="PROSITE-ProRule" id="PRU00335"/>
    </source>
</evidence>
<dbReference type="SUPFAM" id="SSF48498">
    <property type="entry name" value="Tetracyclin repressor-like, C-terminal domain"/>
    <property type="match status" value="1"/>
</dbReference>
<dbReference type="GO" id="GO:0003700">
    <property type="term" value="F:DNA-binding transcription factor activity"/>
    <property type="evidence" value="ECO:0007669"/>
    <property type="project" value="TreeGrafter"/>
</dbReference>
<evidence type="ECO:0000313" key="6">
    <source>
        <dbReference type="EMBL" id="PWN08015.1"/>
    </source>
</evidence>
<dbReference type="InterPro" id="IPR009057">
    <property type="entry name" value="Homeodomain-like_sf"/>
</dbReference>
<proteinExistence type="predicted"/>
<evidence type="ECO:0000256" key="1">
    <source>
        <dbReference type="ARBA" id="ARBA00023015"/>
    </source>
</evidence>
<protein>
    <recommendedName>
        <fullName evidence="5">HTH tetR-type domain-containing protein</fullName>
    </recommendedName>
</protein>
<dbReference type="SUPFAM" id="SSF46689">
    <property type="entry name" value="Homeodomain-like"/>
    <property type="match status" value="1"/>
</dbReference>
<sequence>MTRSRREKIRDITRDEIKSTARQLMAEEGTSGLSIRAIAREMKMTASALYYYFSSLNDLITALIEDAFTQLADTIEADINNPELTTSAERITAVANAYRGWALSNPTDFQLLYGNPIPGYSQPTGITYPPARRSFLVTAQIFSEAIESGEIDLRTHYHNFPPSLEQSLHDLTEVDGHNLPLPALYLAATAWVKMHGHIMLELFDLIQPVIADVDEFFQYEVKNFIQNVGLK</sequence>
<dbReference type="OrthoDB" id="594604at2"/>
<dbReference type="Gene3D" id="1.10.357.10">
    <property type="entry name" value="Tetracycline Repressor, domain 2"/>
    <property type="match status" value="1"/>
</dbReference>
<dbReference type="AlphaFoldDB" id="A0A316TXI5"/>
<evidence type="ECO:0000256" key="3">
    <source>
        <dbReference type="ARBA" id="ARBA00023163"/>
    </source>
</evidence>
<keyword evidence="1" id="KW-0805">Transcription regulation</keyword>
<dbReference type="InterPro" id="IPR036271">
    <property type="entry name" value="Tet_transcr_reg_TetR-rel_C_sf"/>
</dbReference>
<accession>A0A316TXI5</accession>
<dbReference type="InterPro" id="IPR001647">
    <property type="entry name" value="HTH_TetR"/>
</dbReference>
<evidence type="ECO:0000313" key="7">
    <source>
        <dbReference type="Proteomes" id="UP000245533"/>
    </source>
</evidence>
<dbReference type="InterPro" id="IPR025996">
    <property type="entry name" value="MT1864/Rv1816-like_C"/>
</dbReference>
<keyword evidence="2 4" id="KW-0238">DNA-binding</keyword>
<dbReference type="GO" id="GO:0000976">
    <property type="term" value="F:transcription cis-regulatory region binding"/>
    <property type="evidence" value="ECO:0007669"/>
    <property type="project" value="TreeGrafter"/>
</dbReference>
<dbReference type="PROSITE" id="PS50977">
    <property type="entry name" value="HTH_TETR_2"/>
    <property type="match status" value="1"/>
</dbReference>
<keyword evidence="3" id="KW-0804">Transcription</keyword>
<gene>
    <name evidence="6" type="ORF">DDZ15_03105</name>
</gene>
<dbReference type="Proteomes" id="UP000245533">
    <property type="component" value="Unassembled WGS sequence"/>
</dbReference>
<dbReference type="PANTHER" id="PTHR30055:SF243">
    <property type="entry name" value="HTH-TYPE TRANSCRIPTIONAL REGULATOR RV1816"/>
    <property type="match status" value="1"/>
</dbReference>
<feature type="DNA-binding region" description="H-T-H motif" evidence="4">
    <location>
        <begin position="34"/>
        <end position="53"/>
    </location>
</feature>
<dbReference type="Pfam" id="PF13305">
    <property type="entry name" value="TetR_C_33"/>
    <property type="match status" value="1"/>
</dbReference>
<evidence type="ECO:0000259" key="5">
    <source>
        <dbReference type="PROSITE" id="PS50977"/>
    </source>
</evidence>
<dbReference type="EMBL" id="QGGB01000002">
    <property type="protein sequence ID" value="PWN08015.1"/>
    <property type="molecule type" value="Genomic_DNA"/>
</dbReference>
<organism evidence="6 7">
    <name type="scientific">Rhodohalobacter mucosus</name>
    <dbReference type="NCBI Taxonomy" id="2079485"/>
    <lineage>
        <taxon>Bacteria</taxon>
        <taxon>Pseudomonadati</taxon>
        <taxon>Balneolota</taxon>
        <taxon>Balneolia</taxon>
        <taxon>Balneolales</taxon>
        <taxon>Balneolaceae</taxon>
        <taxon>Rhodohalobacter</taxon>
    </lineage>
</organism>
<dbReference type="PRINTS" id="PR00455">
    <property type="entry name" value="HTHTETR"/>
</dbReference>
<feature type="domain" description="HTH tetR-type" evidence="5">
    <location>
        <begin position="11"/>
        <end position="71"/>
    </location>
</feature>
<keyword evidence="7" id="KW-1185">Reference proteome</keyword>
<evidence type="ECO:0000256" key="2">
    <source>
        <dbReference type="ARBA" id="ARBA00023125"/>
    </source>
</evidence>
<dbReference type="InterPro" id="IPR050109">
    <property type="entry name" value="HTH-type_TetR-like_transc_reg"/>
</dbReference>
<dbReference type="RefSeq" id="WP_109644725.1">
    <property type="nucleotide sequence ID" value="NZ_QGGB01000002.1"/>
</dbReference>
<dbReference type="PANTHER" id="PTHR30055">
    <property type="entry name" value="HTH-TYPE TRANSCRIPTIONAL REGULATOR RUTR"/>
    <property type="match status" value="1"/>
</dbReference>
<reference evidence="6 7" key="1">
    <citation type="submission" date="2018-05" db="EMBL/GenBank/DDBJ databases">
        <title>Rhodohalobacter halophilus gen. nov., sp. nov., a moderately halophilic member of the family Balneolaceae.</title>
        <authorList>
            <person name="Liu Z.-W."/>
        </authorList>
    </citation>
    <scope>NUCLEOTIDE SEQUENCE [LARGE SCALE GENOMIC DNA]</scope>
    <source>
        <strain evidence="6 7">8A47</strain>
    </source>
</reference>
<comment type="caution">
    <text evidence="6">The sequence shown here is derived from an EMBL/GenBank/DDBJ whole genome shotgun (WGS) entry which is preliminary data.</text>
</comment>
<name>A0A316TXI5_9BACT</name>